<sequence length="322" mass="37194">MINVKEFLEKTLRQNVIMTENKEVYKKLPLAYRGRYDIFTVETNGVLWMAIHPKDDAGLVMLRRDRAGVEKMTGLNCAIFLDRTTFYIKEKMMEEGIPFVIEGKQVFLPFIGYLLSKENERELAPVHLISFLTQKMLLMAIYERWNEVKVSGAAKRMGVSTKSASRCFDELEYLNIDVLGIKGKSRVINIPNDRKQLWQQIERMLRNPVIRRFILRKDMKLEKKAGISALCEYSLLSDNAYLTYAVTKKELKSSGVTEEKQVSELEEIGCAVLELGYFIDFSGKGLQDPLSVVLSLTGEEQEEERIDISINEMLEEYVWSKD</sequence>
<accession>C0FWR8</accession>
<comment type="caution">
    <text evidence="1">The sequence shown here is derived from an EMBL/GenBank/DDBJ whole genome shotgun (WGS) entry which is preliminary data.</text>
</comment>
<evidence type="ECO:0008006" key="3">
    <source>
        <dbReference type="Google" id="ProtNLM"/>
    </source>
</evidence>
<dbReference type="Proteomes" id="UP000003561">
    <property type="component" value="Unassembled WGS sequence"/>
</dbReference>
<dbReference type="eggNOG" id="COG1846">
    <property type="taxonomic scope" value="Bacteria"/>
</dbReference>
<evidence type="ECO:0000313" key="1">
    <source>
        <dbReference type="EMBL" id="EEG92978.1"/>
    </source>
</evidence>
<dbReference type="AlphaFoldDB" id="C0FWR8"/>
<name>C0FWR8_9FIRM</name>
<dbReference type="EMBL" id="ACFY01000137">
    <property type="protein sequence ID" value="EEG92978.1"/>
    <property type="molecule type" value="Genomic_DNA"/>
</dbReference>
<organism evidence="1 2">
    <name type="scientific">Roseburia inulinivorans DSM 16841</name>
    <dbReference type="NCBI Taxonomy" id="622312"/>
    <lineage>
        <taxon>Bacteria</taxon>
        <taxon>Bacillati</taxon>
        <taxon>Bacillota</taxon>
        <taxon>Clostridia</taxon>
        <taxon>Lachnospirales</taxon>
        <taxon>Lachnospiraceae</taxon>
        <taxon>Roseburia</taxon>
    </lineage>
</organism>
<proteinExistence type="predicted"/>
<protein>
    <recommendedName>
        <fullName evidence="3">Helix-turn-helix type 11 domain-containing protein</fullName>
    </recommendedName>
</protein>
<evidence type="ECO:0000313" key="2">
    <source>
        <dbReference type="Proteomes" id="UP000003561"/>
    </source>
</evidence>
<reference evidence="1 2" key="2">
    <citation type="submission" date="2009-03" db="EMBL/GenBank/DDBJ databases">
        <title>Draft genome sequence of Roseburia inulinivorans (DSM 16841).</title>
        <authorList>
            <person name="Sudarsanam P."/>
            <person name="Ley R."/>
            <person name="Guruge J."/>
            <person name="Turnbaugh P.J."/>
            <person name="Mahowald M."/>
            <person name="Liep D."/>
            <person name="Gordon J."/>
        </authorList>
    </citation>
    <scope>NUCLEOTIDE SEQUENCE [LARGE SCALE GENOMIC DNA]</scope>
    <source>
        <strain evidence="1 2">DSM 16841</strain>
    </source>
</reference>
<gene>
    <name evidence="1" type="ORF">ROSEINA2194_03197</name>
</gene>
<reference evidence="1 2" key="1">
    <citation type="submission" date="2009-02" db="EMBL/GenBank/DDBJ databases">
        <authorList>
            <person name="Fulton L."/>
            <person name="Clifton S."/>
            <person name="Fulton B."/>
            <person name="Xu J."/>
            <person name="Minx P."/>
            <person name="Pepin K.H."/>
            <person name="Johnson M."/>
            <person name="Bhonagiri V."/>
            <person name="Nash W.E."/>
            <person name="Mardis E.R."/>
            <person name="Wilson R.K."/>
        </authorList>
    </citation>
    <scope>NUCLEOTIDE SEQUENCE [LARGE SCALE GENOMIC DNA]</scope>
    <source>
        <strain evidence="1 2">DSM 16841</strain>
    </source>
</reference>